<gene>
    <name evidence="2" type="ORF">BU14_0167s0019</name>
</gene>
<evidence type="ECO:0000313" key="2">
    <source>
        <dbReference type="EMBL" id="OSX76947.1"/>
    </source>
</evidence>
<dbReference type="Gene3D" id="1.25.10.10">
    <property type="entry name" value="Leucine-rich Repeat Variant"/>
    <property type="match status" value="1"/>
</dbReference>
<evidence type="ECO:0000313" key="3">
    <source>
        <dbReference type="Proteomes" id="UP000218209"/>
    </source>
</evidence>
<name>A0A1X6P801_PORUM</name>
<keyword evidence="3" id="KW-1185">Reference proteome</keyword>
<protein>
    <recommendedName>
        <fullName evidence="4">Clathrin/coatomer adaptor adaptin-like N-terminal domain-containing protein</fullName>
    </recommendedName>
</protein>
<accession>A0A1X6P801</accession>
<dbReference type="AlphaFoldDB" id="A0A1X6P801"/>
<feature type="region of interest" description="Disordered" evidence="1">
    <location>
        <begin position="388"/>
        <end position="410"/>
    </location>
</feature>
<dbReference type="OrthoDB" id="198977at2759"/>
<sequence>MNYLSGALSYIAGNDAPPSPSSSSTVSAISRLVDRTASSALPADRRSAVTSLAELALRGPDAQREIGVRGLKVLYAVIEQDAAHEDTVTAALTLLARICGAASVAADNTAAWVALDGAVDLILGAVDVDDAGTRAAALDALAALLDANADAAVPPLLDASPPPAGRLLEATRDAEPGVRLRALGVLAATAGASAAAAAALASADGYGRLLDVADACVDNALHEGGPAEAAHQAAVLAAAVTAVNAMLAAGGAAGAAAARRSRAVPRLGCLSAGVTSEVLGLAFDAGGDGGGGGGGAPPRGVPPLPPDVRVAALMAVAALARGHPPTHTLFPSAGVLPPPETPHSAGASALAASPYACVRAATAVALGASLSAPAGSAPGEVSAEWQAALGGGGGGGKRGGLALRRRRMRA</sequence>
<dbReference type="InterPro" id="IPR011989">
    <property type="entry name" value="ARM-like"/>
</dbReference>
<dbReference type="SUPFAM" id="SSF48371">
    <property type="entry name" value="ARM repeat"/>
    <property type="match status" value="1"/>
</dbReference>
<feature type="compositionally biased region" description="Gly residues" evidence="1">
    <location>
        <begin position="389"/>
        <end position="399"/>
    </location>
</feature>
<dbReference type="Proteomes" id="UP000218209">
    <property type="component" value="Unassembled WGS sequence"/>
</dbReference>
<organism evidence="2 3">
    <name type="scientific">Porphyra umbilicalis</name>
    <name type="common">Purple laver</name>
    <name type="synonym">Red alga</name>
    <dbReference type="NCBI Taxonomy" id="2786"/>
    <lineage>
        <taxon>Eukaryota</taxon>
        <taxon>Rhodophyta</taxon>
        <taxon>Bangiophyceae</taxon>
        <taxon>Bangiales</taxon>
        <taxon>Bangiaceae</taxon>
        <taxon>Porphyra</taxon>
    </lineage>
</organism>
<dbReference type="InterPro" id="IPR016024">
    <property type="entry name" value="ARM-type_fold"/>
</dbReference>
<evidence type="ECO:0008006" key="4">
    <source>
        <dbReference type="Google" id="ProtNLM"/>
    </source>
</evidence>
<evidence type="ECO:0000256" key="1">
    <source>
        <dbReference type="SAM" id="MobiDB-lite"/>
    </source>
</evidence>
<dbReference type="EMBL" id="KV918850">
    <property type="protein sequence ID" value="OSX76947.1"/>
    <property type="molecule type" value="Genomic_DNA"/>
</dbReference>
<proteinExistence type="predicted"/>
<reference evidence="2 3" key="1">
    <citation type="submission" date="2017-03" db="EMBL/GenBank/DDBJ databases">
        <title>WGS assembly of Porphyra umbilicalis.</title>
        <authorList>
            <person name="Brawley S.H."/>
            <person name="Blouin N.A."/>
            <person name="Ficko-Blean E."/>
            <person name="Wheeler G.L."/>
            <person name="Lohr M."/>
            <person name="Goodson H.V."/>
            <person name="Jenkins J.W."/>
            <person name="Blaby-Haas C.E."/>
            <person name="Helliwell K.E."/>
            <person name="Chan C."/>
            <person name="Marriage T."/>
            <person name="Bhattacharya D."/>
            <person name="Klein A.S."/>
            <person name="Badis Y."/>
            <person name="Brodie J."/>
            <person name="Cao Y."/>
            <person name="Collen J."/>
            <person name="Dittami S.M."/>
            <person name="Gachon C.M."/>
            <person name="Green B.R."/>
            <person name="Karpowicz S."/>
            <person name="Kim J.W."/>
            <person name="Kudahl U."/>
            <person name="Lin S."/>
            <person name="Michel G."/>
            <person name="Mittag M."/>
            <person name="Olson B.J."/>
            <person name="Pangilinan J."/>
            <person name="Peng Y."/>
            <person name="Qiu H."/>
            <person name="Shu S."/>
            <person name="Singer J.T."/>
            <person name="Smith A.G."/>
            <person name="Sprecher B.N."/>
            <person name="Wagner V."/>
            <person name="Wang W."/>
            <person name="Wang Z.-Y."/>
            <person name="Yan J."/>
            <person name="Yarish C."/>
            <person name="Zoeuner-Riek S."/>
            <person name="Zhuang Y."/>
            <person name="Zou Y."/>
            <person name="Lindquist E.A."/>
            <person name="Grimwood J."/>
            <person name="Barry K."/>
            <person name="Rokhsar D.S."/>
            <person name="Schmutz J."/>
            <person name="Stiller J.W."/>
            <person name="Grossman A.R."/>
            <person name="Prochnik S.E."/>
        </authorList>
    </citation>
    <scope>NUCLEOTIDE SEQUENCE [LARGE SCALE GENOMIC DNA]</scope>
    <source>
        <strain evidence="2">4086291</strain>
    </source>
</reference>